<evidence type="ECO:0000313" key="3">
    <source>
        <dbReference type="Proteomes" id="UP001240984"/>
    </source>
</evidence>
<keyword evidence="1" id="KW-0472">Membrane</keyword>
<feature type="transmembrane region" description="Helical" evidence="1">
    <location>
        <begin position="76"/>
        <end position="100"/>
    </location>
</feature>
<keyword evidence="1" id="KW-0812">Transmembrane</keyword>
<sequence>MGTNLLHRKTKTERATQQAWDYLRSTMESAGGLADSTRSTVSTSVSSAAGTIGAATSEAKFRAHAALDALAGRRPALPWTLIAGAAVLGVAVGFAVSVAARRSLAERPAEDEIDDADEVVAIYTGDRTPVGLND</sequence>
<dbReference type="RefSeq" id="WP_306826584.1">
    <property type="nucleotide sequence ID" value="NZ_JAUSRA010000001.1"/>
</dbReference>
<name>A0ABT9MJW4_9ACTN</name>
<keyword evidence="1" id="KW-1133">Transmembrane helix</keyword>
<protein>
    <submittedName>
        <fullName evidence="2">ElaB/YqjD/DUF883 family membrane-anchored ribosome-binding protein</fullName>
    </submittedName>
</protein>
<keyword evidence="3" id="KW-1185">Reference proteome</keyword>
<gene>
    <name evidence="2" type="ORF">J2S43_000216</name>
</gene>
<dbReference type="Proteomes" id="UP001240984">
    <property type="component" value="Unassembled WGS sequence"/>
</dbReference>
<evidence type="ECO:0000256" key="1">
    <source>
        <dbReference type="SAM" id="Phobius"/>
    </source>
</evidence>
<evidence type="ECO:0000313" key="2">
    <source>
        <dbReference type="EMBL" id="MDP9791704.1"/>
    </source>
</evidence>
<comment type="caution">
    <text evidence="2">The sequence shown here is derived from an EMBL/GenBank/DDBJ whole genome shotgun (WGS) entry which is preliminary data.</text>
</comment>
<reference evidence="2 3" key="1">
    <citation type="submission" date="2023-07" db="EMBL/GenBank/DDBJ databases">
        <title>Sequencing the genomes of 1000 actinobacteria strains.</title>
        <authorList>
            <person name="Klenk H.-P."/>
        </authorList>
    </citation>
    <scope>NUCLEOTIDE SEQUENCE [LARGE SCALE GENOMIC DNA]</scope>
    <source>
        <strain evidence="2 3">DSM 44710</strain>
    </source>
</reference>
<organism evidence="2 3">
    <name type="scientific">Catenuloplanes nepalensis</name>
    <dbReference type="NCBI Taxonomy" id="587533"/>
    <lineage>
        <taxon>Bacteria</taxon>
        <taxon>Bacillati</taxon>
        <taxon>Actinomycetota</taxon>
        <taxon>Actinomycetes</taxon>
        <taxon>Micromonosporales</taxon>
        <taxon>Micromonosporaceae</taxon>
        <taxon>Catenuloplanes</taxon>
    </lineage>
</organism>
<dbReference type="EMBL" id="JAUSRA010000001">
    <property type="protein sequence ID" value="MDP9791704.1"/>
    <property type="molecule type" value="Genomic_DNA"/>
</dbReference>
<proteinExistence type="predicted"/>
<accession>A0ABT9MJW4</accession>